<reference evidence="1" key="1">
    <citation type="submission" date="2023-08" db="EMBL/GenBank/DDBJ databases">
        <title>Reference Genome Resource for the Citrus Pathogen Phytophthora citrophthora.</title>
        <authorList>
            <person name="Moller H."/>
            <person name="Coetzee B."/>
            <person name="Rose L.J."/>
            <person name="Van Niekerk J.M."/>
        </authorList>
    </citation>
    <scope>NUCLEOTIDE SEQUENCE</scope>
    <source>
        <strain evidence="1">STE-U-9442</strain>
    </source>
</reference>
<name>A0AAD9FZT0_9STRA</name>
<gene>
    <name evidence="1" type="ORF">P3T76_015512</name>
</gene>
<sequence length="427" mass="48714">MGLSILQGNKIPHSGKHNSRLARLMSIGLACQLHHVQWGLLDAAVEWYPSGVMAVFRTIHAHMIREVSEAHTLCNVSQAVFGKLFNDIIDIVPRRNLDRRARAMFSHTFPEYRDIVTRTIGKVDRIEHPDNDRSRVTGANNYEEACTAWTRLWPLYGGSQKAGRIYLKHQLFRMEMAEGGNILHHCNEVLNISAKLSSIGAKMEDVAICLLRSLPKSYENVVLNLEMNITELLTQDMVKVLMNEHIKRYGEKTAAIEIEDAAKAFNAECETRPCTYCCKLGHIPDKCWTKQKDDKRIKCTTRSRWPQCQQHSVARRRRRRRLHRVRGLHAHGVWHVDGEVFPSHMGQSTVVRRTISATTSPSMSTSTCATKAILRSLMATWPRFWVSRPLPSKWFCRMMVYVYALSIFACQATISASISRLSTVVAF</sequence>
<organism evidence="1 2">
    <name type="scientific">Phytophthora citrophthora</name>
    <dbReference type="NCBI Taxonomy" id="4793"/>
    <lineage>
        <taxon>Eukaryota</taxon>
        <taxon>Sar</taxon>
        <taxon>Stramenopiles</taxon>
        <taxon>Oomycota</taxon>
        <taxon>Peronosporomycetes</taxon>
        <taxon>Peronosporales</taxon>
        <taxon>Peronosporaceae</taxon>
        <taxon>Phytophthora</taxon>
    </lineage>
</organism>
<evidence type="ECO:0000313" key="2">
    <source>
        <dbReference type="Proteomes" id="UP001259832"/>
    </source>
</evidence>
<comment type="caution">
    <text evidence="1">The sequence shown here is derived from an EMBL/GenBank/DDBJ whole genome shotgun (WGS) entry which is preliminary data.</text>
</comment>
<dbReference type="Pfam" id="PF14223">
    <property type="entry name" value="Retrotran_gag_2"/>
    <property type="match status" value="1"/>
</dbReference>
<dbReference type="AlphaFoldDB" id="A0AAD9FZT0"/>
<protein>
    <submittedName>
        <fullName evidence="1">Retrovirus-related Pol polyprotein from transposon TNT 1-94</fullName>
    </submittedName>
</protein>
<proteinExistence type="predicted"/>
<dbReference type="Proteomes" id="UP001259832">
    <property type="component" value="Unassembled WGS sequence"/>
</dbReference>
<dbReference type="EMBL" id="JASMQC010000054">
    <property type="protein sequence ID" value="KAK1928978.1"/>
    <property type="molecule type" value="Genomic_DNA"/>
</dbReference>
<accession>A0AAD9FZT0</accession>
<keyword evidence="2" id="KW-1185">Reference proteome</keyword>
<evidence type="ECO:0000313" key="1">
    <source>
        <dbReference type="EMBL" id="KAK1928978.1"/>
    </source>
</evidence>